<keyword evidence="12" id="KW-0862">Zinc</keyword>
<evidence type="ECO:0000256" key="10">
    <source>
        <dbReference type="ARBA" id="ARBA00022771"/>
    </source>
</evidence>
<comment type="catalytic activity">
    <reaction evidence="1">
        <text>[E2 ubiquitin-conjugating enzyme]-S-ubiquitinyl-L-cysteine + [acceptor protein]-L-lysine = [E2 ubiquitin-conjugating enzyme]-L-cysteine + [acceptor protein]-N(6)-ubiquitinyl-L-lysine.</text>
        <dbReference type="EC" id="2.3.2.31"/>
    </reaction>
</comment>
<dbReference type="PROSITE" id="PS00518">
    <property type="entry name" value="ZF_RING_1"/>
    <property type="match status" value="1"/>
</dbReference>
<keyword evidence="17" id="KW-1185">Reference proteome</keyword>
<dbReference type="EC" id="2.3.2.31" evidence="6"/>
<dbReference type="EMBL" id="CM004390">
    <property type="protein sequence ID" value="OAY52619.1"/>
    <property type="molecule type" value="Genomic_DNA"/>
</dbReference>
<evidence type="ECO:0000256" key="7">
    <source>
        <dbReference type="ARBA" id="ARBA00022679"/>
    </source>
</evidence>
<evidence type="ECO:0000256" key="3">
    <source>
        <dbReference type="ARBA" id="ARBA00003976"/>
    </source>
</evidence>
<dbReference type="Gene3D" id="1.20.120.1750">
    <property type="match status" value="1"/>
</dbReference>
<dbReference type="SMART" id="SM00184">
    <property type="entry name" value="RING"/>
    <property type="match status" value="1"/>
</dbReference>
<dbReference type="OrthoDB" id="10009520at2759"/>
<dbReference type="GO" id="GO:0061630">
    <property type="term" value="F:ubiquitin protein ligase activity"/>
    <property type="evidence" value="ECO:0000318"/>
    <property type="project" value="GO_Central"/>
</dbReference>
<dbReference type="CDD" id="cd22582">
    <property type="entry name" value="BRcat_RBR_unk"/>
    <property type="match status" value="1"/>
</dbReference>
<keyword evidence="11" id="KW-0833">Ubl conjugation pathway</keyword>
<dbReference type="CDD" id="cd22584">
    <property type="entry name" value="Rcat_RBR_unk"/>
    <property type="match status" value="1"/>
</dbReference>
<dbReference type="InterPro" id="IPR013083">
    <property type="entry name" value="Znf_RING/FYVE/PHD"/>
</dbReference>
<dbReference type="Proteomes" id="UP000091857">
    <property type="component" value="Chromosome 4"/>
</dbReference>
<accession>A0A2C9W105</accession>
<dbReference type="InterPro" id="IPR031127">
    <property type="entry name" value="E3_UB_ligase_RBR"/>
</dbReference>
<evidence type="ECO:0000256" key="9">
    <source>
        <dbReference type="ARBA" id="ARBA00022737"/>
    </source>
</evidence>
<evidence type="ECO:0000256" key="5">
    <source>
        <dbReference type="ARBA" id="ARBA00005884"/>
    </source>
</evidence>
<dbReference type="InterPro" id="IPR018957">
    <property type="entry name" value="Znf_C3HC4_RING-type"/>
</dbReference>
<comment type="cofactor">
    <cofactor evidence="2">
        <name>Zn(2+)</name>
        <dbReference type="ChEBI" id="CHEBI:29105"/>
    </cofactor>
</comment>
<dbReference type="UniPathway" id="UPA00143"/>
<evidence type="ECO:0000256" key="2">
    <source>
        <dbReference type="ARBA" id="ARBA00001947"/>
    </source>
</evidence>
<dbReference type="Pfam" id="PF01485">
    <property type="entry name" value="IBR"/>
    <property type="match status" value="2"/>
</dbReference>
<comment type="pathway">
    <text evidence="4">Protein modification; protein ubiquitination.</text>
</comment>
<dbReference type="FunFam" id="3.30.40.10:FF:000230">
    <property type="entry name" value="RBR-type E3 ubiquitin transferase"/>
    <property type="match status" value="1"/>
</dbReference>
<evidence type="ECO:0000256" key="12">
    <source>
        <dbReference type="ARBA" id="ARBA00022833"/>
    </source>
</evidence>
<comment type="caution">
    <text evidence="16">The sequence shown here is derived from an EMBL/GenBank/DDBJ whole genome shotgun (WGS) entry which is preliminary data.</text>
</comment>
<evidence type="ECO:0000313" key="16">
    <source>
        <dbReference type="EMBL" id="OAY52619.1"/>
    </source>
</evidence>
<dbReference type="STRING" id="3983.A0A2C9W105"/>
<dbReference type="InterPro" id="IPR017907">
    <property type="entry name" value="Znf_RING_CS"/>
</dbReference>
<evidence type="ECO:0000259" key="14">
    <source>
        <dbReference type="PROSITE" id="PS50089"/>
    </source>
</evidence>
<evidence type="ECO:0000256" key="4">
    <source>
        <dbReference type="ARBA" id="ARBA00004906"/>
    </source>
</evidence>
<evidence type="ECO:0000259" key="15">
    <source>
        <dbReference type="PROSITE" id="PS51873"/>
    </source>
</evidence>
<dbReference type="FunFam" id="1.20.120.1750:FF:000018">
    <property type="entry name" value="RBR-type E3 ubiquitin transferase"/>
    <property type="match status" value="1"/>
</dbReference>
<protein>
    <recommendedName>
        <fullName evidence="6">RBR-type E3 ubiquitin transferase</fullName>
        <ecNumber evidence="6">2.3.2.31</ecNumber>
    </recommendedName>
</protein>
<dbReference type="PROSITE" id="PS50089">
    <property type="entry name" value="ZF_RING_2"/>
    <property type="match status" value="1"/>
</dbReference>
<name>A0A2C9W105_MANES</name>
<keyword evidence="10 13" id="KW-0863">Zinc-finger</keyword>
<dbReference type="InterPro" id="IPR002867">
    <property type="entry name" value="IBR_dom"/>
</dbReference>
<dbReference type="InterPro" id="IPR001841">
    <property type="entry name" value="Znf_RING"/>
</dbReference>
<dbReference type="OMA" id="YKCGSEW"/>
<reference evidence="17" key="1">
    <citation type="journal article" date="2016" name="Nat. Biotechnol.">
        <title>Sequencing wild and cultivated cassava and related species reveals extensive interspecific hybridization and genetic diversity.</title>
        <authorList>
            <person name="Bredeson J.V."/>
            <person name="Lyons J.B."/>
            <person name="Prochnik S.E."/>
            <person name="Wu G.A."/>
            <person name="Ha C.M."/>
            <person name="Edsinger-Gonzales E."/>
            <person name="Grimwood J."/>
            <person name="Schmutz J."/>
            <person name="Rabbi I.Y."/>
            <person name="Egesi C."/>
            <person name="Nauluvula P."/>
            <person name="Lebot V."/>
            <person name="Ndunguru J."/>
            <person name="Mkamilo G."/>
            <person name="Bart R.S."/>
            <person name="Setter T.L."/>
            <person name="Gleadow R.M."/>
            <person name="Kulakow P."/>
            <person name="Ferguson M.E."/>
            <person name="Rounsley S."/>
            <person name="Rokhsar D.S."/>
        </authorList>
    </citation>
    <scope>NUCLEOTIDE SEQUENCE [LARGE SCALE GENOMIC DNA]</scope>
    <source>
        <strain evidence="17">cv. AM560-2</strain>
    </source>
</reference>
<dbReference type="GO" id="GO:0008270">
    <property type="term" value="F:zinc ion binding"/>
    <property type="evidence" value="ECO:0007669"/>
    <property type="project" value="UniProtKB-KW"/>
</dbReference>
<feature type="domain" description="RING-type" evidence="15">
    <location>
        <begin position="84"/>
        <end position="291"/>
    </location>
</feature>
<evidence type="ECO:0000256" key="1">
    <source>
        <dbReference type="ARBA" id="ARBA00001798"/>
    </source>
</evidence>
<gene>
    <name evidence="16" type="ORF">MANES_04G097700v8</name>
</gene>
<organism evidence="16 17">
    <name type="scientific">Manihot esculenta</name>
    <name type="common">Cassava</name>
    <name type="synonym">Jatropha manihot</name>
    <dbReference type="NCBI Taxonomy" id="3983"/>
    <lineage>
        <taxon>Eukaryota</taxon>
        <taxon>Viridiplantae</taxon>
        <taxon>Streptophyta</taxon>
        <taxon>Embryophyta</taxon>
        <taxon>Tracheophyta</taxon>
        <taxon>Spermatophyta</taxon>
        <taxon>Magnoliopsida</taxon>
        <taxon>eudicotyledons</taxon>
        <taxon>Gunneridae</taxon>
        <taxon>Pentapetalae</taxon>
        <taxon>rosids</taxon>
        <taxon>fabids</taxon>
        <taxon>Malpighiales</taxon>
        <taxon>Euphorbiaceae</taxon>
        <taxon>Crotonoideae</taxon>
        <taxon>Manihoteae</taxon>
        <taxon>Manihot</taxon>
    </lineage>
</organism>
<dbReference type="GO" id="GO:0000151">
    <property type="term" value="C:ubiquitin ligase complex"/>
    <property type="evidence" value="ECO:0000318"/>
    <property type="project" value="GO_Central"/>
</dbReference>
<dbReference type="Pfam" id="PF00097">
    <property type="entry name" value="zf-C3HC4"/>
    <property type="match status" value="1"/>
</dbReference>
<keyword evidence="9" id="KW-0677">Repeat</keyword>
<evidence type="ECO:0000256" key="13">
    <source>
        <dbReference type="PROSITE-ProRule" id="PRU00175"/>
    </source>
</evidence>
<dbReference type="SUPFAM" id="SSF57850">
    <property type="entry name" value="RING/U-box"/>
    <property type="match status" value="3"/>
</dbReference>
<comment type="function">
    <text evidence="3">Might act as an E3 ubiquitin-protein ligase, or as part of E3 complex, which accepts ubiquitin from specific E2 ubiquitin-conjugating enzymes and then transfers it to substrates.</text>
</comment>
<evidence type="ECO:0000313" key="17">
    <source>
        <dbReference type="Proteomes" id="UP000091857"/>
    </source>
</evidence>
<dbReference type="PANTHER" id="PTHR11685">
    <property type="entry name" value="RBR FAMILY RING FINGER AND IBR DOMAIN-CONTAINING"/>
    <property type="match status" value="1"/>
</dbReference>
<evidence type="ECO:0000256" key="8">
    <source>
        <dbReference type="ARBA" id="ARBA00022723"/>
    </source>
</evidence>
<sequence length="291" mass="33220">MEKENVSDLDFVDDFFISALFVLDNEEHQEDVFSLYAQELQLQETLMGSVIISQMEMSNPPSALMIEPPPAENLQEAGQSSSLEMCFCEICTETKESNQMFTTERCAHSYCSDCIGKHVAAKVEDSITKVTCPALNCEAVLELETCRVKLSKEVIDFWEEALCKELISASQMFYCPFRDCSAMLAAGNEGEAITESECPFCYRLFCARCCVPWHSGIECEVFQELNEDERGREDLMVMEIAKEKKWSRCPNCKFYVERTEGCPHITCRCSFQFCYGCESKWTENHHGCSRD</sequence>
<dbReference type="Gene3D" id="3.30.40.10">
    <property type="entry name" value="Zinc/RING finger domain, C3HC4 (zinc finger)"/>
    <property type="match status" value="1"/>
</dbReference>
<dbReference type="GO" id="GO:0006511">
    <property type="term" value="P:ubiquitin-dependent protein catabolic process"/>
    <property type="evidence" value="ECO:0000318"/>
    <property type="project" value="GO_Central"/>
</dbReference>
<feature type="domain" description="RING-type" evidence="14">
    <location>
        <begin position="88"/>
        <end position="136"/>
    </location>
</feature>
<comment type="similarity">
    <text evidence="5">Belongs to the RBR family. Ariadne subfamily.</text>
</comment>
<keyword evidence="8" id="KW-0479">Metal-binding</keyword>
<evidence type="ECO:0000256" key="6">
    <source>
        <dbReference type="ARBA" id="ARBA00012251"/>
    </source>
</evidence>
<dbReference type="PROSITE" id="PS51873">
    <property type="entry name" value="TRIAD"/>
    <property type="match status" value="1"/>
</dbReference>
<evidence type="ECO:0000256" key="11">
    <source>
        <dbReference type="ARBA" id="ARBA00022786"/>
    </source>
</evidence>
<dbReference type="GO" id="GO:0031624">
    <property type="term" value="F:ubiquitin conjugating enzyme binding"/>
    <property type="evidence" value="ECO:0000318"/>
    <property type="project" value="GO_Central"/>
</dbReference>
<proteinExistence type="inferred from homology"/>
<dbReference type="SMART" id="SM00647">
    <property type="entry name" value="IBR"/>
    <property type="match status" value="2"/>
</dbReference>
<dbReference type="GO" id="GO:0016567">
    <property type="term" value="P:protein ubiquitination"/>
    <property type="evidence" value="ECO:0007669"/>
    <property type="project" value="UniProtKB-UniPathway"/>
</dbReference>
<dbReference type="InterPro" id="IPR044066">
    <property type="entry name" value="TRIAD_supradom"/>
</dbReference>
<dbReference type="GO" id="GO:0005737">
    <property type="term" value="C:cytoplasm"/>
    <property type="evidence" value="ECO:0000318"/>
    <property type="project" value="GO_Central"/>
</dbReference>
<dbReference type="AlphaFoldDB" id="A0A2C9W105"/>
<dbReference type="Gramene" id="Manes.04G097700.1.v8.1">
    <property type="protein sequence ID" value="Manes.04G097700.1.v8.1.CDS"/>
    <property type="gene ID" value="Manes.04G097700.v8.1"/>
</dbReference>
<keyword evidence="7" id="KW-0808">Transferase</keyword>